<protein>
    <recommendedName>
        <fullName evidence="14">SET domain-containing protein</fullName>
    </recommendedName>
</protein>
<evidence type="ECO:0000256" key="6">
    <source>
        <dbReference type="ARBA" id="ARBA00022723"/>
    </source>
</evidence>
<dbReference type="PANTHER" id="PTHR46223:SF3">
    <property type="entry name" value="HISTONE-LYSINE N-METHYLTRANSFERASE SET-23"/>
    <property type="match status" value="1"/>
</dbReference>
<dbReference type="Pfam" id="PF00856">
    <property type="entry name" value="SET"/>
    <property type="match status" value="1"/>
</dbReference>
<dbReference type="SMART" id="SM00508">
    <property type="entry name" value="PostSET"/>
    <property type="match status" value="1"/>
</dbReference>
<keyword evidence="2" id="KW-0158">Chromosome</keyword>
<evidence type="ECO:0000259" key="9">
    <source>
        <dbReference type="PROSITE" id="PS50280"/>
    </source>
</evidence>
<dbReference type="InterPro" id="IPR046341">
    <property type="entry name" value="SET_dom_sf"/>
</dbReference>
<evidence type="ECO:0000256" key="4">
    <source>
        <dbReference type="ARBA" id="ARBA00022679"/>
    </source>
</evidence>
<feature type="domain" description="Post-SET" evidence="11">
    <location>
        <begin position="329"/>
        <end position="345"/>
    </location>
</feature>
<dbReference type="InterPro" id="IPR050973">
    <property type="entry name" value="H3K9_Histone-Lys_N-MTase"/>
</dbReference>
<dbReference type="PROSITE" id="PS50280">
    <property type="entry name" value="SET"/>
    <property type="match status" value="1"/>
</dbReference>
<evidence type="ECO:0000256" key="2">
    <source>
        <dbReference type="ARBA" id="ARBA00022454"/>
    </source>
</evidence>
<dbReference type="InterPro" id="IPR007728">
    <property type="entry name" value="Pre-SET_dom"/>
</dbReference>
<dbReference type="Proteomes" id="UP001388673">
    <property type="component" value="Unassembled WGS sequence"/>
</dbReference>
<proteinExistence type="predicted"/>
<dbReference type="AlphaFoldDB" id="A0AAW0Z1N5"/>
<feature type="domain" description="SET" evidence="9">
    <location>
        <begin position="179"/>
        <end position="310"/>
    </location>
</feature>
<dbReference type="GeneID" id="92179771"/>
<sequence length="350" mass="38279">MTHTAAVGSSRSSRPQVYDVSQGSEPCKIPAVGLTADQLDTALSVFHTYIPDSKLSNGISLGDTAAARQHSRFKTLSENIEHDDQGSDGSDYSENETWSCTCMSQGGVDDQYLCTAKDGDACDCVSEFGNFYSSLGDDSKRQLLKLDALPDRLPLVECSPECACRARCANRVSQLGVRAPLTVRPAVSGIGLGLFFSPATSVDLPKGTFISLYAGEYLTTVEARTRWKDQQSLEQSEGQGNYILSLKLPGETIHIDPRHRGNVGRFLNHSCDPNCVVHVVRWGAGQGWPRAATYTKRYVKPGEELTFDYANASGGPWTKEAKGDEHNDKRTRCLCGSTRCRGWMPYDETL</sequence>
<organism evidence="12 13">
    <name type="scientific">Kwoniella newhampshirensis</name>
    <dbReference type="NCBI Taxonomy" id="1651941"/>
    <lineage>
        <taxon>Eukaryota</taxon>
        <taxon>Fungi</taxon>
        <taxon>Dikarya</taxon>
        <taxon>Basidiomycota</taxon>
        <taxon>Agaricomycotina</taxon>
        <taxon>Tremellomycetes</taxon>
        <taxon>Tremellales</taxon>
        <taxon>Cryptococcaceae</taxon>
        <taxon>Kwoniella</taxon>
    </lineage>
</organism>
<dbReference type="InterPro" id="IPR001214">
    <property type="entry name" value="SET_dom"/>
</dbReference>
<evidence type="ECO:0000256" key="1">
    <source>
        <dbReference type="ARBA" id="ARBA00004286"/>
    </source>
</evidence>
<reference evidence="12 13" key="1">
    <citation type="journal article" date="2024" name="bioRxiv">
        <title>Comparative genomics of Cryptococcus and Kwoniella reveals pathogenesis evolution and contrasting karyotype dynamics via intercentromeric recombination or chromosome fusion.</title>
        <authorList>
            <person name="Coelho M.A."/>
            <person name="David-Palma M."/>
            <person name="Shea T."/>
            <person name="Bowers K."/>
            <person name="McGinley-Smith S."/>
            <person name="Mohammad A.W."/>
            <person name="Gnirke A."/>
            <person name="Yurkov A.M."/>
            <person name="Nowrousian M."/>
            <person name="Sun S."/>
            <person name="Cuomo C.A."/>
            <person name="Heitman J."/>
        </authorList>
    </citation>
    <scope>NUCLEOTIDE SEQUENCE [LARGE SCALE GENOMIC DNA]</scope>
    <source>
        <strain evidence="12 13">CBS 13917</strain>
    </source>
</reference>
<evidence type="ECO:0000259" key="10">
    <source>
        <dbReference type="PROSITE" id="PS50867"/>
    </source>
</evidence>
<comment type="caution">
    <text evidence="12">The sequence shown here is derived from an EMBL/GenBank/DDBJ whole genome shotgun (WGS) entry which is preliminary data.</text>
</comment>
<evidence type="ECO:0000256" key="3">
    <source>
        <dbReference type="ARBA" id="ARBA00022603"/>
    </source>
</evidence>
<comment type="subcellular location">
    <subcellularLocation>
        <location evidence="1">Chromosome</location>
    </subcellularLocation>
</comment>
<dbReference type="KEGG" id="kne:92179771"/>
<keyword evidence="13" id="KW-1185">Reference proteome</keyword>
<dbReference type="EMBL" id="JBCAWK010000004">
    <property type="protein sequence ID" value="KAK8861690.1"/>
    <property type="molecule type" value="Genomic_DNA"/>
</dbReference>
<dbReference type="SUPFAM" id="SSF82199">
    <property type="entry name" value="SET domain"/>
    <property type="match status" value="1"/>
</dbReference>
<evidence type="ECO:0008006" key="14">
    <source>
        <dbReference type="Google" id="ProtNLM"/>
    </source>
</evidence>
<dbReference type="GO" id="GO:0032259">
    <property type="term" value="P:methylation"/>
    <property type="evidence" value="ECO:0007669"/>
    <property type="project" value="UniProtKB-KW"/>
</dbReference>
<keyword evidence="6" id="KW-0479">Metal-binding</keyword>
<evidence type="ECO:0000313" key="12">
    <source>
        <dbReference type="EMBL" id="KAK8861690.1"/>
    </source>
</evidence>
<evidence type="ECO:0000313" key="13">
    <source>
        <dbReference type="Proteomes" id="UP001388673"/>
    </source>
</evidence>
<feature type="region of interest" description="Disordered" evidence="8">
    <location>
        <begin position="1"/>
        <end position="22"/>
    </location>
</feature>
<dbReference type="RefSeq" id="XP_066804315.1">
    <property type="nucleotide sequence ID" value="XM_066945626.1"/>
</dbReference>
<evidence type="ECO:0000256" key="8">
    <source>
        <dbReference type="SAM" id="MobiDB-lite"/>
    </source>
</evidence>
<dbReference type="GO" id="GO:0008270">
    <property type="term" value="F:zinc ion binding"/>
    <property type="evidence" value="ECO:0007669"/>
    <property type="project" value="InterPro"/>
</dbReference>
<dbReference type="GO" id="GO:0005634">
    <property type="term" value="C:nucleus"/>
    <property type="evidence" value="ECO:0007669"/>
    <property type="project" value="InterPro"/>
</dbReference>
<dbReference type="InterPro" id="IPR003616">
    <property type="entry name" value="Post-SET_dom"/>
</dbReference>
<dbReference type="GO" id="GO:0005694">
    <property type="term" value="C:chromosome"/>
    <property type="evidence" value="ECO:0007669"/>
    <property type="project" value="UniProtKB-SubCell"/>
</dbReference>
<dbReference type="PROSITE" id="PS50867">
    <property type="entry name" value="PRE_SET"/>
    <property type="match status" value="1"/>
</dbReference>
<keyword evidence="4" id="KW-0808">Transferase</keyword>
<evidence type="ECO:0000259" key="11">
    <source>
        <dbReference type="PROSITE" id="PS50868"/>
    </source>
</evidence>
<evidence type="ECO:0000256" key="7">
    <source>
        <dbReference type="ARBA" id="ARBA00022833"/>
    </source>
</evidence>
<accession>A0AAW0Z1N5</accession>
<dbReference type="GO" id="GO:0042054">
    <property type="term" value="F:histone methyltransferase activity"/>
    <property type="evidence" value="ECO:0007669"/>
    <property type="project" value="InterPro"/>
</dbReference>
<keyword evidence="7" id="KW-0862">Zinc</keyword>
<gene>
    <name evidence="12" type="ORF">IAR55_002513</name>
</gene>
<feature type="domain" description="Pre-SET" evidence="10">
    <location>
        <begin position="98"/>
        <end position="176"/>
    </location>
</feature>
<dbReference type="PANTHER" id="PTHR46223">
    <property type="entry name" value="HISTONE-LYSINE N-METHYLTRANSFERASE SUV39H"/>
    <property type="match status" value="1"/>
</dbReference>
<name>A0AAW0Z1N5_9TREE</name>
<dbReference type="SMART" id="SM00317">
    <property type="entry name" value="SET"/>
    <property type="match status" value="1"/>
</dbReference>
<dbReference type="Gene3D" id="2.170.270.10">
    <property type="entry name" value="SET domain"/>
    <property type="match status" value="1"/>
</dbReference>
<evidence type="ECO:0000256" key="5">
    <source>
        <dbReference type="ARBA" id="ARBA00022691"/>
    </source>
</evidence>
<dbReference type="PROSITE" id="PS50868">
    <property type="entry name" value="POST_SET"/>
    <property type="match status" value="1"/>
</dbReference>
<keyword evidence="5" id="KW-0949">S-adenosyl-L-methionine</keyword>
<keyword evidence="3" id="KW-0489">Methyltransferase</keyword>